<keyword evidence="4" id="KW-1185">Reference proteome</keyword>
<feature type="transmembrane region" description="Helical" evidence="1">
    <location>
        <begin position="31"/>
        <end position="49"/>
    </location>
</feature>
<gene>
    <name evidence="3" type="ORF">QU605_03505</name>
</gene>
<dbReference type="Pfam" id="PF13239">
    <property type="entry name" value="2TM"/>
    <property type="match status" value="1"/>
</dbReference>
<feature type="transmembrane region" description="Helical" evidence="1">
    <location>
        <begin position="61"/>
        <end position="87"/>
    </location>
</feature>
<sequence length="129" mass="15604">MFSKQKRGTTLDREQHELLEHAQKRIRQKKAVFQHFIIFLIGVVFFVVTNKILKIGEPHNWYVWAVMIWAFIWIVHLAQVFITNPLLSTEWERTQRERLLEKQKERIRKLEAEIAKEHPLPEIPPKEEL</sequence>
<dbReference type="RefSeq" id="WP_289723871.1">
    <property type="nucleotide sequence ID" value="NZ_JAUDUY010000001.1"/>
</dbReference>
<reference evidence="3" key="1">
    <citation type="submission" date="2023-06" db="EMBL/GenBank/DDBJ databases">
        <title>Robiginitalea aurantiacus sp. nov. and Algoriphagus sediminis sp. nov., isolated from coastal sediment.</title>
        <authorList>
            <person name="Zhou Z.Y."/>
            <person name="An J."/>
            <person name="Jia Y.W."/>
            <person name="Du Z.J."/>
        </authorList>
    </citation>
    <scope>NUCLEOTIDE SEQUENCE</scope>
    <source>
        <strain evidence="3">M39</strain>
    </source>
</reference>
<name>A0ABT7WC91_9FLAO</name>
<proteinExistence type="predicted"/>
<accession>A0ABT7WC91</accession>
<keyword evidence="1" id="KW-0472">Membrane</keyword>
<dbReference type="InterPro" id="IPR025698">
    <property type="entry name" value="2TM_dom"/>
</dbReference>
<evidence type="ECO:0000256" key="1">
    <source>
        <dbReference type="SAM" id="Phobius"/>
    </source>
</evidence>
<organism evidence="3 4">
    <name type="scientific">Robiginitalea aurantiaca</name>
    <dbReference type="NCBI Taxonomy" id="3056915"/>
    <lineage>
        <taxon>Bacteria</taxon>
        <taxon>Pseudomonadati</taxon>
        <taxon>Bacteroidota</taxon>
        <taxon>Flavobacteriia</taxon>
        <taxon>Flavobacteriales</taxon>
        <taxon>Flavobacteriaceae</taxon>
        <taxon>Robiginitalea</taxon>
    </lineage>
</organism>
<keyword evidence="1" id="KW-1133">Transmembrane helix</keyword>
<evidence type="ECO:0000313" key="4">
    <source>
        <dbReference type="Proteomes" id="UP001174839"/>
    </source>
</evidence>
<feature type="domain" description="2TM" evidence="2">
    <location>
        <begin position="20"/>
        <end position="101"/>
    </location>
</feature>
<evidence type="ECO:0000259" key="2">
    <source>
        <dbReference type="Pfam" id="PF13239"/>
    </source>
</evidence>
<dbReference type="Proteomes" id="UP001174839">
    <property type="component" value="Unassembled WGS sequence"/>
</dbReference>
<protein>
    <submittedName>
        <fullName evidence="3">2TM domain-containing protein</fullName>
    </submittedName>
</protein>
<comment type="caution">
    <text evidence="3">The sequence shown here is derived from an EMBL/GenBank/DDBJ whole genome shotgun (WGS) entry which is preliminary data.</text>
</comment>
<dbReference type="EMBL" id="JAUDUY010000001">
    <property type="protein sequence ID" value="MDM9630518.1"/>
    <property type="molecule type" value="Genomic_DNA"/>
</dbReference>
<keyword evidence="1" id="KW-0812">Transmembrane</keyword>
<evidence type="ECO:0000313" key="3">
    <source>
        <dbReference type="EMBL" id="MDM9630518.1"/>
    </source>
</evidence>